<organism evidence="2 3">
    <name type="scientific">Ureibacillus massiliensis 4400831 = CIP 108448 = CCUG 49529</name>
    <dbReference type="NCBI Taxonomy" id="1211035"/>
    <lineage>
        <taxon>Bacteria</taxon>
        <taxon>Bacillati</taxon>
        <taxon>Bacillota</taxon>
        <taxon>Bacilli</taxon>
        <taxon>Bacillales</taxon>
        <taxon>Caryophanaceae</taxon>
        <taxon>Ureibacillus</taxon>
    </lineage>
</organism>
<feature type="transmembrane region" description="Helical" evidence="1">
    <location>
        <begin position="50"/>
        <end position="69"/>
    </location>
</feature>
<reference evidence="2 3" key="1">
    <citation type="submission" date="2014-02" db="EMBL/GenBank/DDBJ databases">
        <title>Draft genome sequence of Lysinibacillus massiliensis CCUG 49529.</title>
        <authorList>
            <person name="Zhang F."/>
            <person name="Wang G."/>
            <person name="Zhang L."/>
        </authorList>
    </citation>
    <scope>NUCLEOTIDE SEQUENCE [LARGE SCALE GENOMIC DNA]</scope>
    <source>
        <strain evidence="2 3">CCUG 49529</strain>
    </source>
</reference>
<keyword evidence="1" id="KW-1133">Transmembrane helix</keyword>
<name>A0A0A3J3I3_9BACL</name>
<keyword evidence="1" id="KW-0472">Membrane</keyword>
<dbReference type="eggNOG" id="ENOG50332UA">
    <property type="taxonomic scope" value="Bacteria"/>
</dbReference>
<gene>
    <name evidence="2" type="ORF">CD30_05395</name>
</gene>
<dbReference type="OrthoDB" id="2966427at2"/>
<keyword evidence="1" id="KW-0812">Transmembrane</keyword>
<comment type="caution">
    <text evidence="2">The sequence shown here is derived from an EMBL/GenBank/DDBJ whole genome shotgun (WGS) entry which is preliminary data.</text>
</comment>
<proteinExistence type="predicted"/>
<protein>
    <submittedName>
        <fullName evidence="2">Uncharacterized protein</fullName>
    </submittedName>
</protein>
<evidence type="ECO:0000313" key="3">
    <source>
        <dbReference type="Proteomes" id="UP000030595"/>
    </source>
</evidence>
<keyword evidence="3" id="KW-1185">Reference proteome</keyword>
<evidence type="ECO:0000256" key="1">
    <source>
        <dbReference type="SAM" id="Phobius"/>
    </source>
</evidence>
<feature type="transmembrane region" description="Helical" evidence="1">
    <location>
        <begin position="110"/>
        <end position="126"/>
    </location>
</feature>
<dbReference type="RefSeq" id="WP_036173453.1">
    <property type="nucleotide sequence ID" value="NZ_AVCZ01000006.1"/>
</dbReference>
<evidence type="ECO:0000313" key="2">
    <source>
        <dbReference type="EMBL" id="KGR91491.1"/>
    </source>
</evidence>
<sequence>MLKLALLTSIAASIFLTFALSGLSFFKFIQWNPLDYTTRYGILQDSHPLVQWIFLAIFLFVIILIFYLIMQYVSFVPAFFSSLVIGGVFALLTEWAIYGLPAELESFTKLSVPFIITVIVAARFVFETASFHYQANENERQNKLPYKDSVIK</sequence>
<dbReference type="Proteomes" id="UP000030595">
    <property type="component" value="Unassembled WGS sequence"/>
</dbReference>
<dbReference type="AlphaFoldDB" id="A0A0A3J3I3"/>
<accession>A0A0A3J3I3</accession>
<dbReference type="EMBL" id="JPVQ01000006">
    <property type="protein sequence ID" value="KGR91491.1"/>
    <property type="molecule type" value="Genomic_DNA"/>
</dbReference>
<feature type="transmembrane region" description="Helical" evidence="1">
    <location>
        <begin position="76"/>
        <end position="98"/>
    </location>
</feature>